<evidence type="ECO:0000313" key="1">
    <source>
        <dbReference type="EMBL" id="MEY9813635.1"/>
    </source>
</evidence>
<comment type="caution">
    <text evidence="1">The sequence shown here is derived from an EMBL/GenBank/DDBJ whole genome shotgun (WGS) entry which is preliminary data.</text>
</comment>
<dbReference type="Proteomes" id="UP001565447">
    <property type="component" value="Unassembled WGS sequence"/>
</dbReference>
<reference evidence="1" key="1">
    <citation type="submission" date="2024-07" db="EMBL/GenBank/DDBJ databases">
        <title>Genome sequencing of plant associated microbes to promote plant fitness in Sorghum bicolor and Oryza sativa.</title>
        <authorList>
            <person name="Coleman-Derr D."/>
        </authorList>
    </citation>
    <scope>NUCLEOTIDE SEQUENCE</scope>
    <source>
        <strain evidence="1">SAI-173</strain>
    </source>
</reference>
<keyword evidence="2" id="KW-1185">Reference proteome</keyword>
<evidence type="ECO:0000313" key="2">
    <source>
        <dbReference type="Proteomes" id="UP001565447"/>
    </source>
</evidence>
<proteinExistence type="predicted"/>
<gene>
    <name evidence="1" type="ORF">RKD21_003892</name>
</gene>
<name>A0ACC6UR75_STRAO</name>
<dbReference type="EMBL" id="JBGCBD010000002">
    <property type="protein sequence ID" value="MEY9813635.1"/>
    <property type="molecule type" value="Genomic_DNA"/>
</dbReference>
<sequence>MMVLGDHRPYVTALITLDLDGITHWRRMNGKHPVPAKLLVDDEELRAILQRAVDEANKMLSRPESIRRFAVLPVDFTEEAGHLTPSMKLRREAILRDFADDVEALYRK</sequence>
<accession>A0ACC6UR75</accession>
<protein>
    <submittedName>
        <fullName evidence="1">Long-subunit acyl-CoA synthetase (AMP-forming)</fullName>
    </submittedName>
</protein>
<organism evidence="1 2">
    <name type="scientific">Streptomyces albogriseolus</name>
    <dbReference type="NCBI Taxonomy" id="1887"/>
    <lineage>
        <taxon>Bacteria</taxon>
        <taxon>Bacillati</taxon>
        <taxon>Actinomycetota</taxon>
        <taxon>Actinomycetes</taxon>
        <taxon>Kitasatosporales</taxon>
        <taxon>Streptomycetaceae</taxon>
        <taxon>Streptomyces</taxon>
        <taxon>Streptomyces albogriseolus group</taxon>
    </lineage>
</organism>